<proteinExistence type="predicted"/>
<gene>
    <name evidence="2" type="ORF">H8R26_11435</name>
</gene>
<evidence type="ECO:0000313" key="2">
    <source>
        <dbReference type="EMBL" id="MBC5864035.1"/>
    </source>
</evidence>
<feature type="signal peptide" evidence="1">
    <location>
        <begin position="1"/>
        <end position="19"/>
    </location>
</feature>
<dbReference type="Proteomes" id="UP000621670">
    <property type="component" value="Unassembled WGS sequence"/>
</dbReference>
<dbReference type="PROSITE" id="PS51257">
    <property type="entry name" value="PROKAR_LIPOPROTEIN"/>
    <property type="match status" value="1"/>
</dbReference>
<evidence type="ECO:0008006" key="4">
    <source>
        <dbReference type="Google" id="ProtNLM"/>
    </source>
</evidence>
<name>A0ABR7JHS4_9FLAO</name>
<protein>
    <recommendedName>
        <fullName evidence="4">Lipoprotein</fullName>
    </recommendedName>
</protein>
<organism evidence="2 3">
    <name type="scientific">Flavobacterium turcicum</name>
    <dbReference type="NCBI Taxonomy" id="2764718"/>
    <lineage>
        <taxon>Bacteria</taxon>
        <taxon>Pseudomonadati</taxon>
        <taxon>Bacteroidota</taxon>
        <taxon>Flavobacteriia</taxon>
        <taxon>Flavobacteriales</taxon>
        <taxon>Flavobacteriaceae</taxon>
        <taxon>Flavobacterium</taxon>
    </lineage>
</organism>
<dbReference type="Pfam" id="PF20050">
    <property type="entry name" value="DUF6452"/>
    <property type="match status" value="1"/>
</dbReference>
<keyword evidence="3" id="KW-1185">Reference proteome</keyword>
<evidence type="ECO:0000256" key="1">
    <source>
        <dbReference type="SAM" id="SignalP"/>
    </source>
</evidence>
<keyword evidence="1" id="KW-0732">Signal</keyword>
<comment type="caution">
    <text evidence="2">The sequence shown here is derived from an EMBL/GenBank/DDBJ whole genome shotgun (WGS) entry which is preliminary data.</text>
</comment>
<feature type="chain" id="PRO_5045124850" description="Lipoprotein" evidence="1">
    <location>
        <begin position="20"/>
        <end position="173"/>
    </location>
</feature>
<dbReference type="EMBL" id="JACRUM010000006">
    <property type="protein sequence ID" value="MBC5864035.1"/>
    <property type="molecule type" value="Genomic_DNA"/>
</dbReference>
<dbReference type="InterPro" id="IPR045607">
    <property type="entry name" value="DUF6452"/>
</dbReference>
<sequence length="173" mass="19325">MKKIVVFIMLLACVFSSCEKDDICDANTPTTPRLIIEFYDFDNPSVLKNVSNLRVIGQGMTEPLLFSGAPTTSGNKIALPLRTVGTTTTFSLTLNSGNSNPALIDEDIIRFDYSTQELFVSRACGYKSNFTLDPTTPFTHTDPIAANQRWIRFISVEKNSITNENETHLKIFF</sequence>
<evidence type="ECO:0000313" key="3">
    <source>
        <dbReference type="Proteomes" id="UP000621670"/>
    </source>
</evidence>
<accession>A0ABR7JHS4</accession>
<reference evidence="2 3" key="1">
    <citation type="submission" date="2020-08" db="EMBL/GenBank/DDBJ databases">
        <title>Description of novel Flavobacterium F-400 isolate.</title>
        <authorList>
            <person name="Saticioglu I."/>
            <person name="Duman M."/>
            <person name="Altun S."/>
        </authorList>
    </citation>
    <scope>NUCLEOTIDE SEQUENCE [LARGE SCALE GENOMIC DNA]</scope>
    <source>
        <strain evidence="2 3">F-400</strain>
    </source>
</reference>